<dbReference type="Pfam" id="PF00892">
    <property type="entry name" value="EamA"/>
    <property type="match status" value="2"/>
</dbReference>
<dbReference type="InterPro" id="IPR000620">
    <property type="entry name" value="EamA_dom"/>
</dbReference>
<dbReference type="EMBL" id="WTVN01000050">
    <property type="protein sequence ID" value="NMG46145.1"/>
    <property type="molecule type" value="Genomic_DNA"/>
</dbReference>
<keyword evidence="4 6" id="KW-1133">Transmembrane helix</keyword>
<evidence type="ECO:0000256" key="1">
    <source>
        <dbReference type="ARBA" id="ARBA00004651"/>
    </source>
</evidence>
<dbReference type="InterPro" id="IPR037185">
    <property type="entry name" value="EmrE-like"/>
</dbReference>
<evidence type="ECO:0000313" key="8">
    <source>
        <dbReference type="EMBL" id="NMG46145.1"/>
    </source>
</evidence>
<organism evidence="8 9">
    <name type="scientific">Aromatoleum toluvorans</name>
    <dbReference type="NCBI Taxonomy" id="92002"/>
    <lineage>
        <taxon>Bacteria</taxon>
        <taxon>Pseudomonadati</taxon>
        <taxon>Pseudomonadota</taxon>
        <taxon>Betaproteobacteria</taxon>
        <taxon>Rhodocyclales</taxon>
        <taxon>Rhodocyclaceae</taxon>
        <taxon>Aromatoleum</taxon>
    </lineage>
</organism>
<keyword evidence="9" id="KW-1185">Reference proteome</keyword>
<comment type="caution">
    <text evidence="8">The sequence shown here is derived from an EMBL/GenBank/DDBJ whole genome shotgun (WGS) entry which is preliminary data.</text>
</comment>
<name>A0ABX1Q6N4_9RHOO</name>
<evidence type="ECO:0000256" key="3">
    <source>
        <dbReference type="ARBA" id="ARBA00022692"/>
    </source>
</evidence>
<feature type="transmembrane region" description="Helical" evidence="6">
    <location>
        <begin position="212"/>
        <end position="231"/>
    </location>
</feature>
<evidence type="ECO:0000256" key="6">
    <source>
        <dbReference type="SAM" id="Phobius"/>
    </source>
</evidence>
<evidence type="ECO:0000256" key="2">
    <source>
        <dbReference type="ARBA" id="ARBA00022475"/>
    </source>
</evidence>
<feature type="transmembrane region" description="Helical" evidence="6">
    <location>
        <begin position="38"/>
        <end position="57"/>
    </location>
</feature>
<protein>
    <submittedName>
        <fullName evidence="8">EamA family transporter</fullName>
    </submittedName>
</protein>
<gene>
    <name evidence="8" type="ORF">GPA22_20710</name>
</gene>
<comment type="subcellular location">
    <subcellularLocation>
        <location evidence="1">Cell membrane</location>
        <topology evidence="1">Multi-pass membrane protein</topology>
    </subcellularLocation>
</comment>
<evidence type="ECO:0000256" key="5">
    <source>
        <dbReference type="ARBA" id="ARBA00023136"/>
    </source>
</evidence>
<evidence type="ECO:0000313" key="9">
    <source>
        <dbReference type="Proteomes" id="UP000623795"/>
    </source>
</evidence>
<feature type="transmembrane region" description="Helical" evidence="6">
    <location>
        <begin position="69"/>
        <end position="96"/>
    </location>
</feature>
<evidence type="ECO:0000256" key="4">
    <source>
        <dbReference type="ARBA" id="ARBA00022989"/>
    </source>
</evidence>
<dbReference type="Proteomes" id="UP000623795">
    <property type="component" value="Unassembled WGS sequence"/>
</dbReference>
<keyword evidence="2" id="KW-1003">Cell membrane</keyword>
<feature type="transmembrane region" description="Helical" evidence="6">
    <location>
        <begin position="12"/>
        <end position="32"/>
    </location>
</feature>
<accession>A0ABX1Q6N4</accession>
<dbReference type="PANTHER" id="PTHR42920:SF5">
    <property type="entry name" value="EAMA DOMAIN-CONTAINING PROTEIN"/>
    <property type="match status" value="1"/>
</dbReference>
<feature type="transmembrane region" description="Helical" evidence="6">
    <location>
        <begin position="155"/>
        <end position="173"/>
    </location>
</feature>
<feature type="transmembrane region" description="Helical" evidence="6">
    <location>
        <begin position="265"/>
        <end position="285"/>
    </location>
</feature>
<sequence length="299" mass="31514">MTGQVHDRRNGTLLVLGSATVWSFAGVIARFLSVTDSWVVVFWRSLFATIFLLCFMLRREGPRRTTDLFVSMGWAGVGVGMCFAICSTAFVAALAYTTVANVMLIQAGVPLIAALMTFLLFRERVGTSTWAAIAAVIAGVGIMVSASLGGQVSPMGDGLALLIAVAMATAIVITRRHSEVAMMPAVCLGTLMAGTLAAVMAPSYEVNARDGVLLFMFGSLNLGLGMAFFVSGVRLIPAALAALIGVAEPMLGPLWVWLIHNEVPGVRTLIGGAVVFIALVAHLGWQFKQRGRSPQPVAG</sequence>
<feature type="domain" description="EamA" evidence="7">
    <location>
        <begin position="155"/>
        <end position="280"/>
    </location>
</feature>
<proteinExistence type="predicted"/>
<keyword evidence="5 6" id="KW-0472">Membrane</keyword>
<feature type="transmembrane region" description="Helical" evidence="6">
    <location>
        <begin position="102"/>
        <end position="121"/>
    </location>
</feature>
<feature type="transmembrane region" description="Helical" evidence="6">
    <location>
        <begin position="128"/>
        <end position="149"/>
    </location>
</feature>
<dbReference type="PANTHER" id="PTHR42920">
    <property type="entry name" value="OS03G0707200 PROTEIN-RELATED"/>
    <property type="match status" value="1"/>
</dbReference>
<feature type="domain" description="EamA" evidence="7">
    <location>
        <begin position="11"/>
        <end position="144"/>
    </location>
</feature>
<dbReference type="SUPFAM" id="SSF103481">
    <property type="entry name" value="Multidrug resistance efflux transporter EmrE"/>
    <property type="match status" value="2"/>
</dbReference>
<evidence type="ECO:0000259" key="7">
    <source>
        <dbReference type="Pfam" id="PF00892"/>
    </source>
</evidence>
<dbReference type="InterPro" id="IPR051258">
    <property type="entry name" value="Diverse_Substrate_Transporter"/>
</dbReference>
<keyword evidence="3 6" id="KW-0812">Transmembrane</keyword>
<feature type="transmembrane region" description="Helical" evidence="6">
    <location>
        <begin position="238"/>
        <end position="259"/>
    </location>
</feature>
<reference evidence="8 9" key="1">
    <citation type="submission" date="2019-12" db="EMBL/GenBank/DDBJ databases">
        <title>Comparative genomics gives insights into the taxonomy of the Azoarcus-Aromatoleum group and reveals separate origins of nif in the plant-associated Azoarcus and non-plant-associated Aromatoleum sub-groups.</title>
        <authorList>
            <person name="Lafos M."/>
            <person name="Maluk M."/>
            <person name="Batista M."/>
            <person name="Junghare M."/>
            <person name="Carmona M."/>
            <person name="Faoro H."/>
            <person name="Cruz L.M."/>
            <person name="Battistoni F."/>
            <person name="De Souza E."/>
            <person name="Pedrosa F."/>
            <person name="Chen W.-M."/>
            <person name="Poole P.S."/>
            <person name="Dixon R.A."/>
            <person name="James E.K."/>
        </authorList>
    </citation>
    <scope>NUCLEOTIDE SEQUENCE [LARGE SCALE GENOMIC DNA]</scope>
    <source>
        <strain evidence="8 9">Td21</strain>
    </source>
</reference>
<dbReference type="RefSeq" id="WP_169257973.1">
    <property type="nucleotide sequence ID" value="NZ_WTVN01000050.1"/>
</dbReference>
<feature type="transmembrane region" description="Helical" evidence="6">
    <location>
        <begin position="180"/>
        <end position="200"/>
    </location>
</feature>